<sequence length="207" mass="24483">MYDIPFFSKTKSKILLLLYENPHERYHMRHIERLTKERINSVREALEYLVKKKIATMEAVGRKRFFQSNKHGLFYDELLRMTAKKTGLGGRILTEKPRLGKVRFAFLTAFFYRQSRRKENEIDLCVVGSVSMKEISRIAQEEGARRNIEINYSVMNYEEFTFRKKNKDPFLFSLLEKPRLMLVGSEEDLLISKSEQVSAEKESAQRV</sequence>
<evidence type="ECO:0000313" key="1">
    <source>
        <dbReference type="EMBL" id="PJE63291.1"/>
    </source>
</evidence>
<protein>
    <recommendedName>
        <fullName evidence="3">ArsR family transcriptional regulator</fullName>
    </recommendedName>
</protein>
<dbReference type="AlphaFoldDB" id="A0A2M8KTR9"/>
<dbReference type="Proteomes" id="UP000229554">
    <property type="component" value="Unassembled WGS sequence"/>
</dbReference>
<dbReference type="EMBL" id="PFED01000012">
    <property type="protein sequence ID" value="PJE63291.1"/>
    <property type="molecule type" value="Genomic_DNA"/>
</dbReference>
<name>A0A2M8KTR9_9BACT</name>
<evidence type="ECO:0000313" key="2">
    <source>
        <dbReference type="Proteomes" id="UP000229554"/>
    </source>
</evidence>
<accession>A0A2M8KTR9</accession>
<gene>
    <name evidence="1" type="ORF">COU88_00320</name>
</gene>
<reference evidence="2" key="1">
    <citation type="submission" date="2017-09" db="EMBL/GenBank/DDBJ databases">
        <title>Depth-based differentiation of microbial function through sediment-hosted aquifers and enrichment of novel symbionts in the deep terrestrial subsurface.</title>
        <authorList>
            <person name="Probst A.J."/>
            <person name="Ladd B."/>
            <person name="Jarett J.K."/>
            <person name="Geller-Mcgrath D.E."/>
            <person name="Sieber C.M.K."/>
            <person name="Emerson J.B."/>
            <person name="Anantharaman K."/>
            <person name="Thomas B.C."/>
            <person name="Malmstrom R."/>
            <person name="Stieglmeier M."/>
            <person name="Klingl A."/>
            <person name="Woyke T."/>
            <person name="Ryan C.M."/>
            <person name="Banfield J.F."/>
        </authorList>
    </citation>
    <scope>NUCLEOTIDE SEQUENCE [LARGE SCALE GENOMIC DNA]</scope>
</reference>
<evidence type="ECO:0008006" key="3">
    <source>
        <dbReference type="Google" id="ProtNLM"/>
    </source>
</evidence>
<comment type="caution">
    <text evidence="1">The sequence shown here is derived from an EMBL/GenBank/DDBJ whole genome shotgun (WGS) entry which is preliminary data.</text>
</comment>
<proteinExistence type="predicted"/>
<organism evidence="1 2">
    <name type="scientific">Candidatus Roizmanbacteria bacterium CG10_big_fil_rev_8_21_14_0_10_39_6</name>
    <dbReference type="NCBI Taxonomy" id="1974853"/>
    <lineage>
        <taxon>Bacteria</taxon>
        <taxon>Candidatus Roizmaniibacteriota</taxon>
    </lineage>
</organism>